<proteinExistence type="predicted"/>
<comment type="caution">
    <text evidence="2">The sequence shown here is derived from an EMBL/GenBank/DDBJ whole genome shotgun (WGS) entry which is preliminary data.</text>
</comment>
<gene>
    <name evidence="2" type="ORF">FCN18_32980</name>
</gene>
<reference evidence="2 3" key="1">
    <citation type="journal article" date="2015" name="Antonie Van Leeuwenhoek">
        <title>Prauserella endophytica sp. nov., an endophytic actinobacterium isolated from Tamarix taklamakanensis.</title>
        <authorList>
            <person name="Liu J.M."/>
            <person name="Habden X."/>
            <person name="Guo L."/>
            <person name="Tuo L."/>
            <person name="Jiang Z.K."/>
            <person name="Liu S.W."/>
            <person name="Liu X.F."/>
            <person name="Chen L."/>
            <person name="Li R.F."/>
            <person name="Zhang Y.Q."/>
            <person name="Sun C.H."/>
        </authorList>
    </citation>
    <scope>NUCLEOTIDE SEQUENCE [LARGE SCALE GENOMIC DNA]</scope>
    <source>
        <strain evidence="2 3">CGMCC 4.7182</strain>
    </source>
</reference>
<accession>A0ABY2RV62</accession>
<dbReference type="InterPro" id="IPR025736">
    <property type="entry name" value="PucR_C-HTH_dom"/>
</dbReference>
<dbReference type="EMBL" id="SWMS01000029">
    <property type="protein sequence ID" value="TKG61853.1"/>
    <property type="molecule type" value="Genomic_DNA"/>
</dbReference>
<sequence length="531" mass="57240">MKLSDLLEAAGPGPLRPVHLVNGGLTPINDVVIVDSACPPAAGQVILAVGLQLDTPAGRALIAESGATGAAAVVFRSTVTVNAVPGDTRTSVLLADAHIGWAQLLLLLRTLTSAAQDETATEFPDHPIPSSMHGLAEAIAVMVGGSVVLYDRAHRVIAYAVQGHEIDTVRRDAIIGKRTPEQWIKRFTIDRSAYQTFRNPDEVVRVDSYEEMRTRLRIAIHAGGEILGEISVAEGRQPLTSEAEEALKRAAALAAPFMLRHRIAEDTGRTAREQMLRGLLEGSPTLATHAINSGLDPHRGLTVVGFAVRTQDRTDATSAEVFTERLIHLLSLQVHSLDPAAGVLSIDGAYYAVVPALTPASHEQLVGRLRPALDQLHRLDIETCAAVGRRATSLAEVPLSRSDVDDQLLVLARRGGSGVIGTKQQLWADLTLLPAERAIAAADSDLTEHLRRLTAHDQRHGTEFVKTLRTYLEVFGSTSAAAEQLVLHPNTLRHRLWRLAEISGIDLEDPAQRLALHLQLRAGSLPDQLQP</sequence>
<feature type="domain" description="PucR C-terminal helix-turn-helix" evidence="1">
    <location>
        <begin position="465"/>
        <end position="522"/>
    </location>
</feature>
<dbReference type="Gene3D" id="1.10.10.2840">
    <property type="entry name" value="PucR C-terminal helix-turn-helix domain"/>
    <property type="match status" value="1"/>
</dbReference>
<dbReference type="InterPro" id="IPR051448">
    <property type="entry name" value="CdaR-like_regulators"/>
</dbReference>
<evidence type="ECO:0000259" key="1">
    <source>
        <dbReference type="Pfam" id="PF13556"/>
    </source>
</evidence>
<dbReference type="Pfam" id="PF13556">
    <property type="entry name" value="HTH_30"/>
    <property type="match status" value="1"/>
</dbReference>
<evidence type="ECO:0000313" key="3">
    <source>
        <dbReference type="Proteomes" id="UP000309992"/>
    </source>
</evidence>
<protein>
    <recommendedName>
        <fullName evidence="1">PucR C-terminal helix-turn-helix domain-containing protein</fullName>
    </recommendedName>
</protein>
<keyword evidence="3" id="KW-1185">Reference proteome</keyword>
<dbReference type="RefSeq" id="WP_137096948.1">
    <property type="nucleotide sequence ID" value="NZ_SWMS01000029.1"/>
</dbReference>
<dbReference type="PANTHER" id="PTHR33744">
    <property type="entry name" value="CARBOHYDRATE DIACID REGULATOR"/>
    <property type="match status" value="1"/>
</dbReference>
<organism evidence="2 3">
    <name type="scientific">Prauserella endophytica</name>
    <dbReference type="NCBI Taxonomy" id="1592324"/>
    <lineage>
        <taxon>Bacteria</taxon>
        <taxon>Bacillati</taxon>
        <taxon>Actinomycetota</taxon>
        <taxon>Actinomycetes</taxon>
        <taxon>Pseudonocardiales</taxon>
        <taxon>Pseudonocardiaceae</taxon>
        <taxon>Prauserella</taxon>
        <taxon>Prauserella coralliicola group</taxon>
    </lineage>
</organism>
<dbReference type="InterPro" id="IPR042070">
    <property type="entry name" value="PucR_C-HTH_sf"/>
</dbReference>
<dbReference type="PANTHER" id="PTHR33744:SF17">
    <property type="entry name" value="CONSERVED PROTEIN"/>
    <property type="match status" value="1"/>
</dbReference>
<name>A0ABY2RV62_9PSEU</name>
<dbReference type="Proteomes" id="UP000309992">
    <property type="component" value="Unassembled WGS sequence"/>
</dbReference>
<evidence type="ECO:0000313" key="2">
    <source>
        <dbReference type="EMBL" id="TKG61853.1"/>
    </source>
</evidence>